<dbReference type="STRING" id="29421.B2M20_02620"/>
<dbReference type="EMBL" id="MWPQ01000006">
    <property type="protein sequence ID" value="OPH84195.1"/>
    <property type="molecule type" value="Genomic_DNA"/>
</dbReference>
<accession>A0A1V4I252</accession>
<protein>
    <submittedName>
        <fullName evidence="2">Uncharacterized protein</fullName>
    </submittedName>
</protein>
<keyword evidence="1" id="KW-0472">Membrane</keyword>
<proteinExistence type="predicted"/>
<comment type="caution">
    <text evidence="2">The sequence shown here is derived from an EMBL/GenBank/DDBJ whole genome shotgun (WGS) entry which is preliminary data.</text>
</comment>
<keyword evidence="3" id="KW-1185">Reference proteome</keyword>
<name>A0A1V4I252_NITVU</name>
<dbReference type="Proteomes" id="UP000189940">
    <property type="component" value="Unassembled WGS sequence"/>
</dbReference>
<evidence type="ECO:0000313" key="2">
    <source>
        <dbReference type="EMBL" id="OPH84195.1"/>
    </source>
</evidence>
<reference evidence="2 3" key="1">
    <citation type="submission" date="2017-02" db="EMBL/GenBank/DDBJ databases">
        <title>Genome sequence of the nitrite-oxidizing bacterium Nitrobacter vulgaris strain Ab1.</title>
        <authorList>
            <person name="Mellbye B.L."/>
            <person name="Davis E.W."/>
            <person name="Spieck E."/>
            <person name="Chang J.H."/>
            <person name="Bottomley P.J."/>
            <person name="Sayavedra-Soto L.A."/>
        </authorList>
    </citation>
    <scope>NUCLEOTIDE SEQUENCE [LARGE SCALE GENOMIC DNA]</scope>
    <source>
        <strain evidence="2 3">Ab1</strain>
    </source>
</reference>
<organism evidence="2 3">
    <name type="scientific">Nitrobacter vulgaris</name>
    <dbReference type="NCBI Taxonomy" id="29421"/>
    <lineage>
        <taxon>Bacteria</taxon>
        <taxon>Pseudomonadati</taxon>
        <taxon>Pseudomonadota</taxon>
        <taxon>Alphaproteobacteria</taxon>
        <taxon>Hyphomicrobiales</taxon>
        <taxon>Nitrobacteraceae</taxon>
        <taxon>Nitrobacter</taxon>
    </lineage>
</organism>
<feature type="transmembrane region" description="Helical" evidence="1">
    <location>
        <begin position="94"/>
        <end position="114"/>
    </location>
</feature>
<gene>
    <name evidence="2" type="ORF">B2M20_02620</name>
</gene>
<evidence type="ECO:0000313" key="3">
    <source>
        <dbReference type="Proteomes" id="UP000189940"/>
    </source>
</evidence>
<dbReference type="AlphaFoldDB" id="A0A1V4I252"/>
<keyword evidence="1" id="KW-1133">Transmembrane helix</keyword>
<keyword evidence="1" id="KW-0812">Transmembrane</keyword>
<evidence type="ECO:0000256" key="1">
    <source>
        <dbReference type="SAM" id="Phobius"/>
    </source>
</evidence>
<sequence length="123" mass="13854">MARPRWRETLSTALEFGRLVIAEAAESIQLRDDVRHALRRQMFPLVVVKVRNHESLERLRKAVQSFKIATRSGLDVGGDGRPCRRNRSRGRRDGFVFAFSSSLCGSGRFAILNLDACALRGDP</sequence>